<dbReference type="InterPro" id="IPR016032">
    <property type="entry name" value="Sig_transdc_resp-reg_C-effctor"/>
</dbReference>
<dbReference type="Gene3D" id="1.10.10.10">
    <property type="entry name" value="Winged helix-like DNA-binding domain superfamily/Winged helix DNA-binding domain"/>
    <property type="match status" value="1"/>
</dbReference>
<dbReference type="SUPFAM" id="SSF103473">
    <property type="entry name" value="MFS general substrate transporter"/>
    <property type="match status" value="1"/>
</dbReference>
<evidence type="ECO:0000256" key="1">
    <source>
        <dbReference type="SAM" id="Phobius"/>
    </source>
</evidence>
<keyword evidence="4" id="KW-1185">Reference proteome</keyword>
<feature type="transmembrane region" description="Helical" evidence="1">
    <location>
        <begin position="237"/>
        <end position="254"/>
    </location>
</feature>
<dbReference type="SMART" id="SM00421">
    <property type="entry name" value="HTH_LUXR"/>
    <property type="match status" value="1"/>
</dbReference>
<feature type="transmembrane region" description="Helical" evidence="1">
    <location>
        <begin position="78"/>
        <end position="96"/>
    </location>
</feature>
<dbReference type="InterPro" id="IPR000792">
    <property type="entry name" value="Tscrpt_reg_LuxR_C"/>
</dbReference>
<feature type="transmembrane region" description="Helical" evidence="1">
    <location>
        <begin position="134"/>
        <end position="151"/>
    </location>
</feature>
<keyword evidence="1" id="KW-0812">Transmembrane</keyword>
<feature type="transmembrane region" description="Helical" evidence="1">
    <location>
        <begin position="102"/>
        <end position="125"/>
    </location>
</feature>
<feature type="transmembrane region" description="Helical" evidence="1">
    <location>
        <begin position="9"/>
        <end position="27"/>
    </location>
</feature>
<evidence type="ECO:0000313" key="3">
    <source>
        <dbReference type="EMBL" id="MBC5660000.1"/>
    </source>
</evidence>
<accession>A0A923LCB9</accession>
<feature type="transmembrane region" description="Helical" evidence="1">
    <location>
        <begin position="203"/>
        <end position="231"/>
    </location>
</feature>
<organism evidence="3 4">
    <name type="scientific">Anaerosacchariphilus hominis</name>
    <dbReference type="NCBI Taxonomy" id="2763017"/>
    <lineage>
        <taxon>Bacteria</taxon>
        <taxon>Bacillati</taxon>
        <taxon>Bacillota</taxon>
        <taxon>Clostridia</taxon>
        <taxon>Lachnospirales</taxon>
        <taxon>Lachnospiraceae</taxon>
        <taxon>Anaerosacchariphilus</taxon>
    </lineage>
</organism>
<feature type="domain" description="HTH luxR-type" evidence="2">
    <location>
        <begin position="399"/>
        <end position="465"/>
    </location>
</feature>
<sequence>MKLQKIDGNVLTLMLALAFFNFIFLGTEYQFDNMAALVTGPEQVVTAQGYVLGSSVLGFLLYPAMAFYGKVKEKLRQILVFAGALAGVICIFVIWQHTSYRAIVTAGCLCFILMGMAGSAVHYWLAQRAEQERLARTVGISYAAGIFLQFLNNNLVKNDMVESVVLAVSAAIFSVLLLNVEAGEPEMAEIPGEAAPENAGRAGIWLILVVALITCIFSTLDAAVTLVHVAGRGDVGQWPRLLLAGSGLLAGILFDSREHRYVNLFMYCVTVLSVLCIVVLENGGSFRAGLAVFYLSAGFFVVFFTSSFMRLSARMKCPRLWAGLGRAVNNICAFGTGSLSLLLLKSGSPVVKDSILLGLLVLISVLFFLYSGAIRPGERKKEAGEKKSAQRSEEERLRIFADSFSLTEREREVLKVLLVSDENVQDIAEELMISRAALYRHLTSLNEKTGTKSRIGLVQFYYRYDRGIRNEKETED</sequence>
<evidence type="ECO:0000259" key="2">
    <source>
        <dbReference type="PROSITE" id="PS50043"/>
    </source>
</evidence>
<proteinExistence type="predicted"/>
<evidence type="ECO:0000313" key="4">
    <source>
        <dbReference type="Proteomes" id="UP000649345"/>
    </source>
</evidence>
<dbReference type="RefSeq" id="WP_186873452.1">
    <property type="nucleotide sequence ID" value="NZ_JACOOR010000005.1"/>
</dbReference>
<feature type="transmembrane region" description="Helical" evidence="1">
    <location>
        <begin position="286"/>
        <end position="308"/>
    </location>
</feature>
<dbReference type="EMBL" id="JACOOR010000005">
    <property type="protein sequence ID" value="MBC5660000.1"/>
    <property type="molecule type" value="Genomic_DNA"/>
</dbReference>
<protein>
    <submittedName>
        <fullName evidence="3">Helix-turn-helix transcriptional regulator</fullName>
    </submittedName>
</protein>
<feature type="transmembrane region" description="Helical" evidence="1">
    <location>
        <begin position="320"/>
        <end position="343"/>
    </location>
</feature>
<dbReference type="GO" id="GO:0003677">
    <property type="term" value="F:DNA binding"/>
    <property type="evidence" value="ECO:0007669"/>
    <property type="project" value="InterPro"/>
</dbReference>
<keyword evidence="1" id="KW-1133">Transmembrane helix</keyword>
<dbReference type="InterPro" id="IPR036259">
    <property type="entry name" value="MFS_trans_sf"/>
</dbReference>
<dbReference type="Gene3D" id="1.20.1250.20">
    <property type="entry name" value="MFS general substrate transporter like domains"/>
    <property type="match status" value="1"/>
</dbReference>
<feature type="transmembrane region" description="Helical" evidence="1">
    <location>
        <begin position="47"/>
        <end position="66"/>
    </location>
</feature>
<dbReference type="AlphaFoldDB" id="A0A923LCB9"/>
<feature type="transmembrane region" description="Helical" evidence="1">
    <location>
        <begin position="163"/>
        <end position="182"/>
    </location>
</feature>
<dbReference type="SUPFAM" id="SSF46894">
    <property type="entry name" value="C-terminal effector domain of the bipartite response regulators"/>
    <property type="match status" value="1"/>
</dbReference>
<comment type="caution">
    <text evidence="3">The sequence shown here is derived from an EMBL/GenBank/DDBJ whole genome shotgun (WGS) entry which is preliminary data.</text>
</comment>
<reference evidence="3" key="1">
    <citation type="submission" date="2020-08" db="EMBL/GenBank/DDBJ databases">
        <title>Genome public.</title>
        <authorList>
            <person name="Liu C."/>
            <person name="Sun Q."/>
        </authorList>
    </citation>
    <scope>NUCLEOTIDE SEQUENCE</scope>
    <source>
        <strain evidence="3">NSJ-68</strain>
    </source>
</reference>
<keyword evidence="1" id="KW-0472">Membrane</keyword>
<feature type="transmembrane region" description="Helical" evidence="1">
    <location>
        <begin position="355"/>
        <end position="373"/>
    </location>
</feature>
<dbReference type="Pfam" id="PF00196">
    <property type="entry name" value="GerE"/>
    <property type="match status" value="1"/>
</dbReference>
<dbReference type="GO" id="GO:0006355">
    <property type="term" value="P:regulation of DNA-templated transcription"/>
    <property type="evidence" value="ECO:0007669"/>
    <property type="project" value="InterPro"/>
</dbReference>
<dbReference type="InterPro" id="IPR036388">
    <property type="entry name" value="WH-like_DNA-bd_sf"/>
</dbReference>
<feature type="transmembrane region" description="Helical" evidence="1">
    <location>
        <begin position="261"/>
        <end position="280"/>
    </location>
</feature>
<dbReference type="PROSITE" id="PS50043">
    <property type="entry name" value="HTH_LUXR_2"/>
    <property type="match status" value="1"/>
</dbReference>
<name>A0A923LCB9_9FIRM</name>
<dbReference type="Proteomes" id="UP000649345">
    <property type="component" value="Unassembled WGS sequence"/>
</dbReference>
<gene>
    <name evidence="3" type="ORF">H8S44_09475</name>
</gene>
<dbReference type="CDD" id="cd06170">
    <property type="entry name" value="LuxR_C_like"/>
    <property type="match status" value="1"/>
</dbReference>